<evidence type="ECO:0000313" key="3">
    <source>
        <dbReference type="Proteomes" id="UP000183504"/>
    </source>
</evidence>
<dbReference type="Pfam" id="PF13472">
    <property type="entry name" value="Lipase_GDSL_2"/>
    <property type="match status" value="1"/>
</dbReference>
<feature type="domain" description="SGNH hydrolase-type esterase" evidence="1">
    <location>
        <begin position="36"/>
        <end position="200"/>
    </location>
</feature>
<dbReference type="InterPro" id="IPR036514">
    <property type="entry name" value="SGNH_hydro_sf"/>
</dbReference>
<sequence>MAVQLLEEWLLKEQAKLQQNYRELNQLSVKEPDIIFIGDSIVEYYPLQELLQTDKRLVNRGIRGYKTDLLLENLDTHLFGQALDKVFILIGTNDIGKEMPQTETLANLEAVIQEISRDYPLAQIQLLSVLPVNEAPAYKSTVYVRSNEKIQALNQAYRQLASAYINVQFINLYDAFLDDEGQLRPDYTTDGLHLTIAGYGALSKVLQEYL</sequence>
<name>A0A0B7GIT5_STRSA</name>
<evidence type="ECO:0000259" key="1">
    <source>
        <dbReference type="Pfam" id="PF13472"/>
    </source>
</evidence>
<dbReference type="Gene3D" id="3.40.50.1110">
    <property type="entry name" value="SGNH hydrolase"/>
    <property type="match status" value="1"/>
</dbReference>
<protein>
    <submittedName>
        <fullName evidence="2">Putative hydrolase</fullName>
    </submittedName>
</protein>
<dbReference type="EMBL" id="CDMW01000001">
    <property type="protein sequence ID" value="CEL89604.1"/>
    <property type="molecule type" value="Genomic_DNA"/>
</dbReference>
<proteinExistence type="predicted"/>
<gene>
    <name evidence="2" type="ORF">SSV_0288</name>
</gene>
<dbReference type="AlphaFoldDB" id="A0A0B7GIT5"/>
<evidence type="ECO:0000313" key="2">
    <source>
        <dbReference type="EMBL" id="CEL89604.1"/>
    </source>
</evidence>
<dbReference type="Proteomes" id="UP000183504">
    <property type="component" value="Unassembled WGS sequence"/>
</dbReference>
<dbReference type="GO" id="GO:0004622">
    <property type="term" value="F:phosphatidylcholine lysophospholipase activity"/>
    <property type="evidence" value="ECO:0007669"/>
    <property type="project" value="TreeGrafter"/>
</dbReference>
<accession>A0A0B7GIT5</accession>
<dbReference type="InterPro" id="IPR013830">
    <property type="entry name" value="SGNH_hydro"/>
</dbReference>
<dbReference type="RefSeq" id="WP_072073393.1">
    <property type="nucleotide sequence ID" value="NZ_CDMW01000001.1"/>
</dbReference>
<reference evidence="2 3" key="1">
    <citation type="submission" date="2015-01" db="EMBL/GenBank/DDBJ databases">
        <authorList>
            <person name="Pelicic Vladimir"/>
        </authorList>
    </citation>
    <scope>NUCLEOTIDE SEQUENCE [LARGE SCALE GENOMIC DNA]</scope>
    <source>
        <strain evidence="2 3">2908</strain>
    </source>
</reference>
<dbReference type="PANTHER" id="PTHR30383:SF5">
    <property type="entry name" value="SGNH HYDROLASE-TYPE ESTERASE DOMAIN-CONTAINING PROTEIN"/>
    <property type="match status" value="1"/>
</dbReference>
<dbReference type="InterPro" id="IPR051532">
    <property type="entry name" value="Ester_Hydrolysis_Enzymes"/>
</dbReference>
<dbReference type="PANTHER" id="PTHR30383">
    <property type="entry name" value="THIOESTERASE 1/PROTEASE 1/LYSOPHOSPHOLIPASE L1"/>
    <property type="match status" value="1"/>
</dbReference>
<keyword evidence="2" id="KW-0378">Hydrolase</keyword>
<dbReference type="CDD" id="cd01841">
    <property type="entry name" value="NnaC_like"/>
    <property type="match status" value="1"/>
</dbReference>
<organism evidence="2 3">
    <name type="scientific">Streptococcus sanguinis</name>
    <dbReference type="NCBI Taxonomy" id="1305"/>
    <lineage>
        <taxon>Bacteria</taxon>
        <taxon>Bacillati</taxon>
        <taxon>Bacillota</taxon>
        <taxon>Bacilli</taxon>
        <taxon>Lactobacillales</taxon>
        <taxon>Streptococcaceae</taxon>
        <taxon>Streptococcus</taxon>
    </lineage>
</organism>
<dbReference type="SUPFAM" id="SSF52266">
    <property type="entry name" value="SGNH hydrolase"/>
    <property type="match status" value="1"/>
</dbReference>